<comment type="caution">
    <text evidence="3">The sequence shown here is derived from an EMBL/GenBank/DDBJ whole genome shotgun (WGS) entry which is preliminary data.</text>
</comment>
<dbReference type="Proteomes" id="UP001153076">
    <property type="component" value="Unassembled WGS sequence"/>
</dbReference>
<feature type="domain" description="PLAT" evidence="2">
    <location>
        <begin position="56"/>
        <end position="183"/>
    </location>
</feature>
<accession>A0A9Q1KQL0</accession>
<feature type="domain" description="PLAT" evidence="2">
    <location>
        <begin position="1"/>
        <end position="56"/>
    </location>
</feature>
<dbReference type="PANTHER" id="PTHR31718">
    <property type="entry name" value="PLAT DOMAIN-CONTAINING PROTEIN"/>
    <property type="match status" value="1"/>
</dbReference>
<evidence type="ECO:0000313" key="3">
    <source>
        <dbReference type="EMBL" id="KAJ8447743.1"/>
    </source>
</evidence>
<dbReference type="OrthoDB" id="1021775at2759"/>
<dbReference type="SUPFAM" id="SSF49723">
    <property type="entry name" value="Lipase/lipooxygenase domain (PLAT/LH2 domain)"/>
    <property type="match status" value="1"/>
</dbReference>
<reference evidence="3" key="1">
    <citation type="submission" date="2022-04" db="EMBL/GenBank/DDBJ databases">
        <title>Carnegiea gigantea Genome sequencing and assembly v2.</title>
        <authorList>
            <person name="Copetti D."/>
            <person name="Sanderson M.J."/>
            <person name="Burquez A."/>
            <person name="Wojciechowski M.F."/>
        </authorList>
    </citation>
    <scope>NUCLEOTIDE SEQUENCE</scope>
    <source>
        <strain evidence="3">SGP5-SGP5p</strain>
        <tissue evidence="3">Aerial part</tissue>
    </source>
</reference>
<dbReference type="PANTHER" id="PTHR31718:SF0">
    <property type="entry name" value="PLAT DOMAIN-CONTAINING PROTEIN 2"/>
    <property type="match status" value="1"/>
</dbReference>
<protein>
    <recommendedName>
        <fullName evidence="2">PLAT domain-containing protein</fullName>
    </recommendedName>
</protein>
<proteinExistence type="predicted"/>
<keyword evidence="4" id="KW-1185">Reference proteome</keyword>
<dbReference type="AlphaFoldDB" id="A0A9Q1KQL0"/>
<name>A0A9Q1KQL0_9CARY</name>
<dbReference type="PROSITE" id="PS50095">
    <property type="entry name" value="PLAT"/>
    <property type="match status" value="2"/>
</dbReference>
<sequence length="206" mass="23072">MIIRHDNSGGKPGWYLDFVYTGAYDNNGVKKFESDFGVYRWLATSEPPYNTEAEGCIYKVEVGTGGVKNAGTDATVSLTLCAGSNCFLHVPNLAQYGTSGPSHDYFERGNRDLFEIPTNEGCNYACRMIIRHDNSGNKPGWYLDFVYTGAYDNNGVKRFESDFTVNRWLATSEWPYNTEAEVNHCPAQAENAHLPFSLLEQYVNNA</sequence>
<comment type="caution">
    <text evidence="1">Lacks conserved residue(s) required for the propagation of feature annotation.</text>
</comment>
<dbReference type="Pfam" id="PF01477">
    <property type="entry name" value="PLAT"/>
    <property type="match status" value="1"/>
</dbReference>
<dbReference type="EMBL" id="JAKOGI010000035">
    <property type="protein sequence ID" value="KAJ8447743.1"/>
    <property type="molecule type" value="Genomic_DNA"/>
</dbReference>
<gene>
    <name evidence="3" type="ORF">Cgig2_015106</name>
</gene>
<organism evidence="3 4">
    <name type="scientific">Carnegiea gigantea</name>
    <dbReference type="NCBI Taxonomy" id="171969"/>
    <lineage>
        <taxon>Eukaryota</taxon>
        <taxon>Viridiplantae</taxon>
        <taxon>Streptophyta</taxon>
        <taxon>Embryophyta</taxon>
        <taxon>Tracheophyta</taxon>
        <taxon>Spermatophyta</taxon>
        <taxon>Magnoliopsida</taxon>
        <taxon>eudicotyledons</taxon>
        <taxon>Gunneridae</taxon>
        <taxon>Pentapetalae</taxon>
        <taxon>Caryophyllales</taxon>
        <taxon>Cactineae</taxon>
        <taxon>Cactaceae</taxon>
        <taxon>Cactoideae</taxon>
        <taxon>Echinocereeae</taxon>
        <taxon>Carnegiea</taxon>
    </lineage>
</organism>
<evidence type="ECO:0000259" key="2">
    <source>
        <dbReference type="PROSITE" id="PS50095"/>
    </source>
</evidence>
<dbReference type="InterPro" id="IPR036392">
    <property type="entry name" value="PLAT/LH2_dom_sf"/>
</dbReference>
<evidence type="ECO:0000256" key="1">
    <source>
        <dbReference type="PROSITE-ProRule" id="PRU00152"/>
    </source>
</evidence>
<evidence type="ECO:0000313" key="4">
    <source>
        <dbReference type="Proteomes" id="UP001153076"/>
    </source>
</evidence>
<dbReference type="Gene3D" id="2.60.60.20">
    <property type="entry name" value="PLAT/LH2 domain"/>
    <property type="match status" value="1"/>
</dbReference>
<dbReference type="InterPro" id="IPR001024">
    <property type="entry name" value="PLAT/LH2_dom"/>
</dbReference>